<dbReference type="AlphaFoldDB" id="A0A1A8YL44"/>
<keyword evidence="4" id="KW-1185">Reference proteome</keyword>
<gene>
    <name evidence="1" type="ORF">POVWA1_008630</name>
    <name evidence="2" type="ORF">POVWA2_008620</name>
</gene>
<dbReference type="EMBL" id="FLRE01000032">
    <property type="protein sequence ID" value="SBT32264.1"/>
    <property type="molecule type" value="Genomic_DNA"/>
</dbReference>
<dbReference type="Proteomes" id="UP000078550">
    <property type="component" value="Unassembled WGS sequence"/>
</dbReference>
<proteinExistence type="predicted"/>
<evidence type="ECO:0000313" key="4">
    <source>
        <dbReference type="Proteomes" id="UP000078555"/>
    </source>
</evidence>
<reference evidence="3 4" key="1">
    <citation type="submission" date="2016-05" db="EMBL/GenBank/DDBJ databases">
        <authorList>
            <person name="Naeem Raeece"/>
        </authorList>
    </citation>
    <scope>NUCLEOTIDE SEQUENCE [LARGE SCALE GENOMIC DNA]</scope>
</reference>
<evidence type="ECO:0000313" key="1">
    <source>
        <dbReference type="EMBL" id="SBT31721.1"/>
    </source>
</evidence>
<evidence type="ECO:0000313" key="3">
    <source>
        <dbReference type="Proteomes" id="UP000078550"/>
    </source>
</evidence>
<name>A0A1A8YL44_PLAOA</name>
<accession>A0A1A8YL44</accession>
<evidence type="ECO:0000313" key="2">
    <source>
        <dbReference type="EMBL" id="SBT32264.1"/>
    </source>
</evidence>
<protein>
    <submittedName>
        <fullName evidence="2">Uncharacterized protein</fullName>
    </submittedName>
</protein>
<reference evidence="2" key="2">
    <citation type="submission" date="2016-05" db="EMBL/GenBank/DDBJ databases">
        <authorList>
            <person name="Lavstsen T."/>
            <person name="Jespersen J.S."/>
        </authorList>
    </citation>
    <scope>NUCLEOTIDE SEQUENCE [LARGE SCALE GENOMIC DNA]</scope>
</reference>
<dbReference type="EMBL" id="FLRD01000023">
    <property type="protein sequence ID" value="SBT31721.1"/>
    <property type="molecule type" value="Genomic_DNA"/>
</dbReference>
<dbReference type="Proteomes" id="UP000078555">
    <property type="component" value="Unassembled WGS sequence"/>
</dbReference>
<sequence length="118" mass="13623">MCARTCVNGYPNVYGYTRSCAFSYFFHLAAYKCMPGWQQKKVYTRCAYVTKYVLYTHKREQKEGKKEKLLCCKGSKRERTGVSYTQLSACMRDGKSSFGVRCLDSFYSQEANVLTCSE</sequence>
<organism evidence="2 3">
    <name type="scientific">Plasmodium ovale wallikeri</name>
    <dbReference type="NCBI Taxonomy" id="864142"/>
    <lineage>
        <taxon>Eukaryota</taxon>
        <taxon>Sar</taxon>
        <taxon>Alveolata</taxon>
        <taxon>Apicomplexa</taxon>
        <taxon>Aconoidasida</taxon>
        <taxon>Haemosporida</taxon>
        <taxon>Plasmodiidae</taxon>
        <taxon>Plasmodium</taxon>
        <taxon>Plasmodium (Plasmodium)</taxon>
    </lineage>
</organism>